<accession>A0A1H6XN05</accession>
<evidence type="ECO:0000313" key="6">
    <source>
        <dbReference type="Proteomes" id="UP000199532"/>
    </source>
</evidence>
<protein>
    <submittedName>
        <fullName evidence="5">AraC-type DNA-binding protein</fullName>
    </submittedName>
</protein>
<dbReference type="AlphaFoldDB" id="A0A1H6XN05"/>
<organism evidence="5 6">
    <name type="scientific">Dyadobacter koreensis</name>
    <dbReference type="NCBI Taxonomy" id="408657"/>
    <lineage>
        <taxon>Bacteria</taxon>
        <taxon>Pseudomonadati</taxon>
        <taxon>Bacteroidota</taxon>
        <taxon>Cytophagia</taxon>
        <taxon>Cytophagales</taxon>
        <taxon>Spirosomataceae</taxon>
        <taxon>Dyadobacter</taxon>
    </lineage>
</organism>
<dbReference type="STRING" id="408657.SAMN04487995_3830"/>
<dbReference type="PANTHER" id="PTHR43280">
    <property type="entry name" value="ARAC-FAMILY TRANSCRIPTIONAL REGULATOR"/>
    <property type="match status" value="1"/>
</dbReference>
<keyword evidence="1" id="KW-0805">Transcription regulation</keyword>
<dbReference type="EMBL" id="FNXY01000006">
    <property type="protein sequence ID" value="SEJ26220.1"/>
    <property type="molecule type" value="Genomic_DNA"/>
</dbReference>
<dbReference type="SUPFAM" id="SSF46689">
    <property type="entry name" value="Homeodomain-like"/>
    <property type="match status" value="1"/>
</dbReference>
<keyword evidence="2 5" id="KW-0238">DNA-binding</keyword>
<dbReference type="InterPro" id="IPR009057">
    <property type="entry name" value="Homeodomain-like_sf"/>
</dbReference>
<dbReference type="InterPro" id="IPR018060">
    <property type="entry name" value="HTH_AraC"/>
</dbReference>
<keyword evidence="3" id="KW-0804">Transcription</keyword>
<evidence type="ECO:0000256" key="2">
    <source>
        <dbReference type="ARBA" id="ARBA00023125"/>
    </source>
</evidence>
<evidence type="ECO:0000313" key="5">
    <source>
        <dbReference type="EMBL" id="SEJ26220.1"/>
    </source>
</evidence>
<sequence>MRPAVSPVVMMKKSKQPIEKLTIDLLRSRLDLNNTSNGLYIFDTDAQEMDLSYLSPYRSDHNSIHLITDGEVNVKINLLPYKLRKNNMVLFTSNTIRHFETVTPNCRATNLLFSNDYLFESGIPSKTAGAFDYLSGIIEPVLTLREYQRDLILAQLAALRLKTEQVSKNTSYTEDILRHLFSALILEIGALYQKEEKPYVVSGTRKESVAHQFLKLVVQRFKEEKSVQAYADMLNITPKYLSTATRELTGKTAGDLIDEMLILEAKVLLSTSGMPIAHIAEFLNFSDQFVFSKFFKKHAGLNPSTFRRSV</sequence>
<dbReference type="PROSITE" id="PS01124">
    <property type="entry name" value="HTH_ARAC_FAMILY_2"/>
    <property type="match status" value="1"/>
</dbReference>
<dbReference type="GO" id="GO:0003700">
    <property type="term" value="F:DNA-binding transcription factor activity"/>
    <property type="evidence" value="ECO:0007669"/>
    <property type="project" value="InterPro"/>
</dbReference>
<evidence type="ECO:0000259" key="4">
    <source>
        <dbReference type="PROSITE" id="PS01124"/>
    </source>
</evidence>
<dbReference type="PANTHER" id="PTHR43280:SF32">
    <property type="entry name" value="TRANSCRIPTIONAL REGULATORY PROTEIN"/>
    <property type="match status" value="1"/>
</dbReference>
<dbReference type="SMART" id="SM00342">
    <property type="entry name" value="HTH_ARAC"/>
    <property type="match status" value="1"/>
</dbReference>
<dbReference type="GO" id="GO:0043565">
    <property type="term" value="F:sequence-specific DNA binding"/>
    <property type="evidence" value="ECO:0007669"/>
    <property type="project" value="InterPro"/>
</dbReference>
<proteinExistence type="predicted"/>
<dbReference type="Pfam" id="PF12833">
    <property type="entry name" value="HTH_18"/>
    <property type="match status" value="1"/>
</dbReference>
<reference evidence="5 6" key="1">
    <citation type="submission" date="2016-10" db="EMBL/GenBank/DDBJ databases">
        <authorList>
            <person name="de Groot N.N."/>
        </authorList>
    </citation>
    <scope>NUCLEOTIDE SEQUENCE [LARGE SCALE GENOMIC DNA]</scope>
    <source>
        <strain evidence="5 6">DSM 19938</strain>
    </source>
</reference>
<evidence type="ECO:0000256" key="1">
    <source>
        <dbReference type="ARBA" id="ARBA00023015"/>
    </source>
</evidence>
<name>A0A1H6XN05_9BACT</name>
<keyword evidence="6" id="KW-1185">Reference proteome</keyword>
<evidence type="ECO:0000256" key="3">
    <source>
        <dbReference type="ARBA" id="ARBA00023163"/>
    </source>
</evidence>
<dbReference type="Gene3D" id="1.10.10.60">
    <property type="entry name" value="Homeodomain-like"/>
    <property type="match status" value="1"/>
</dbReference>
<gene>
    <name evidence="5" type="ORF">SAMN04487995_3830</name>
</gene>
<feature type="domain" description="HTH araC/xylS-type" evidence="4">
    <location>
        <begin position="211"/>
        <end position="309"/>
    </location>
</feature>
<dbReference type="OrthoDB" id="1007667at2"/>
<dbReference type="Proteomes" id="UP000199532">
    <property type="component" value="Unassembled WGS sequence"/>
</dbReference>